<reference evidence="5 6" key="1">
    <citation type="journal article" date="2010" name="J. Bacteriol.">
        <title>Biochemical characterization of a novel indole prenyltransferase from Streptomyces sp. SN-593.</title>
        <authorList>
            <person name="Takahashi S."/>
            <person name="Takagi H."/>
            <person name="Toyoda A."/>
            <person name="Uramoto M."/>
            <person name="Nogawa T."/>
            <person name="Ueki M."/>
            <person name="Sakaki Y."/>
            <person name="Osada H."/>
        </authorList>
    </citation>
    <scope>NUCLEOTIDE SEQUENCE [LARGE SCALE GENOMIC DNA]</scope>
    <source>
        <strain evidence="5 6">SN-593</strain>
    </source>
</reference>
<dbReference type="InterPro" id="IPR001509">
    <property type="entry name" value="Epimerase_deHydtase"/>
</dbReference>
<dbReference type="AlphaFoldDB" id="A0A7U3VMB5"/>
<reference evidence="5 6" key="3">
    <citation type="journal article" date="2011" name="Nat. Chem. Biol.">
        <title>Reveromycin A biosynthesis uses RevG and RevJ for stereospecific spiroacetal formation.</title>
        <authorList>
            <person name="Takahashi S."/>
            <person name="Toyoda A."/>
            <person name="Sekiyama Y."/>
            <person name="Takagi H."/>
            <person name="Nogawa T."/>
            <person name="Uramoto M."/>
            <person name="Suzuki R."/>
            <person name="Koshino H."/>
            <person name="Kumano T."/>
            <person name="Panthee S."/>
            <person name="Dairi T."/>
            <person name="Ishikawa J."/>
            <person name="Ikeda H."/>
            <person name="Sakaki Y."/>
            <person name="Osada H."/>
        </authorList>
    </citation>
    <scope>NUCLEOTIDE SEQUENCE [LARGE SCALE GENOMIC DNA]</scope>
    <source>
        <strain evidence="5 6">SN-593</strain>
    </source>
</reference>
<dbReference type="KEGG" id="arev:RVR_1769"/>
<evidence type="ECO:0000256" key="1">
    <source>
        <dbReference type="ARBA" id="ARBA00023002"/>
    </source>
</evidence>
<keyword evidence="1" id="KW-0560">Oxidoreductase</keyword>
<reference evidence="5 6" key="2">
    <citation type="journal article" date="2011" name="J. Antibiot.">
        <title>Furaquinocins I and J: novel polyketide isoprenoid hybrid compounds from Streptomyces reveromyceticus SN-593.</title>
        <authorList>
            <person name="Panthee S."/>
            <person name="Takahashi S."/>
            <person name="Takagi H."/>
            <person name="Nogawa T."/>
            <person name="Oowada E."/>
            <person name="Uramoto M."/>
            <person name="Osada H."/>
        </authorList>
    </citation>
    <scope>NUCLEOTIDE SEQUENCE [LARGE SCALE GENOMIC DNA]</scope>
    <source>
        <strain evidence="5 6">SN-593</strain>
    </source>
</reference>
<dbReference type="EMBL" id="AP018365">
    <property type="protein sequence ID" value="BBA96455.1"/>
    <property type="molecule type" value="Genomic_DNA"/>
</dbReference>
<dbReference type="InterPro" id="IPR050425">
    <property type="entry name" value="NAD(P)_dehydrat-like"/>
</dbReference>
<dbReference type="CDD" id="cd05227">
    <property type="entry name" value="AR_SDR_e"/>
    <property type="match status" value="1"/>
</dbReference>
<protein>
    <submittedName>
        <fullName evidence="5">Putative dihydrokaempferol 4-reductase</fullName>
    </submittedName>
</protein>
<feature type="compositionally biased region" description="Low complexity" evidence="3">
    <location>
        <begin position="309"/>
        <end position="324"/>
    </location>
</feature>
<dbReference type="SUPFAM" id="SSF51735">
    <property type="entry name" value="NAD(P)-binding Rossmann-fold domains"/>
    <property type="match status" value="1"/>
</dbReference>
<dbReference type="GO" id="GO:0016616">
    <property type="term" value="F:oxidoreductase activity, acting on the CH-OH group of donors, NAD or NADP as acceptor"/>
    <property type="evidence" value="ECO:0007669"/>
    <property type="project" value="TreeGrafter"/>
</dbReference>
<accession>A0A7U3VMB5</accession>
<dbReference type="PANTHER" id="PTHR10366">
    <property type="entry name" value="NAD DEPENDENT EPIMERASE/DEHYDRATASE"/>
    <property type="match status" value="1"/>
</dbReference>
<dbReference type="Proteomes" id="UP000595703">
    <property type="component" value="Chromosome"/>
</dbReference>
<dbReference type="Pfam" id="PF01370">
    <property type="entry name" value="Epimerase"/>
    <property type="match status" value="1"/>
</dbReference>
<dbReference type="PANTHER" id="PTHR10366:SF564">
    <property type="entry name" value="STEROL-4-ALPHA-CARBOXYLATE 3-DEHYDROGENASE, DECARBOXYLATING"/>
    <property type="match status" value="1"/>
</dbReference>
<evidence type="ECO:0000313" key="6">
    <source>
        <dbReference type="Proteomes" id="UP000595703"/>
    </source>
</evidence>
<reference evidence="5 6" key="4">
    <citation type="journal article" date="2020" name="Sci. Rep.">
        <title>beta-carboline chemical signals induce reveromycin production through a LuxR family regulator in Streptomyces sp. SN-593.</title>
        <authorList>
            <person name="Panthee S."/>
            <person name="Kito N."/>
            <person name="Hayashi T."/>
            <person name="Shimizu T."/>
            <person name="Ishikawa J."/>
            <person name="Hamamoto H."/>
            <person name="Osada H."/>
            <person name="Takahashi S."/>
        </authorList>
    </citation>
    <scope>NUCLEOTIDE SEQUENCE [LARGE SCALE GENOMIC DNA]</scope>
    <source>
        <strain evidence="5 6">SN-593</strain>
    </source>
</reference>
<evidence type="ECO:0000259" key="4">
    <source>
        <dbReference type="Pfam" id="PF01370"/>
    </source>
</evidence>
<feature type="domain" description="NAD-dependent epimerase/dehydratase" evidence="4">
    <location>
        <begin position="6"/>
        <end position="274"/>
    </location>
</feature>
<name>A0A7U3VMB5_9ACTN</name>
<keyword evidence="6" id="KW-1185">Reference proteome</keyword>
<organism evidence="5 6">
    <name type="scientific">Actinacidiphila reveromycinica</name>
    <dbReference type="NCBI Taxonomy" id="659352"/>
    <lineage>
        <taxon>Bacteria</taxon>
        <taxon>Bacillati</taxon>
        <taxon>Actinomycetota</taxon>
        <taxon>Actinomycetes</taxon>
        <taxon>Kitasatosporales</taxon>
        <taxon>Streptomycetaceae</taxon>
        <taxon>Actinacidiphila</taxon>
    </lineage>
</organism>
<evidence type="ECO:0000313" key="5">
    <source>
        <dbReference type="EMBL" id="BBA96455.1"/>
    </source>
</evidence>
<dbReference type="InterPro" id="IPR036291">
    <property type="entry name" value="NAD(P)-bd_dom_sf"/>
</dbReference>
<feature type="region of interest" description="Disordered" evidence="3">
    <location>
        <begin position="302"/>
        <end position="325"/>
    </location>
</feature>
<dbReference type="RefSeq" id="WP_202232891.1">
    <property type="nucleotide sequence ID" value="NZ_AP018365.1"/>
</dbReference>
<evidence type="ECO:0000256" key="3">
    <source>
        <dbReference type="SAM" id="MobiDB-lite"/>
    </source>
</evidence>
<comment type="similarity">
    <text evidence="2">Belongs to the NAD(P)-dependent epimerase/dehydratase family. Dihydroflavonol-4-reductase subfamily.</text>
</comment>
<evidence type="ECO:0000256" key="2">
    <source>
        <dbReference type="ARBA" id="ARBA00023445"/>
    </source>
</evidence>
<sequence length="365" mass="37418">MSGELVLVTGGSGFVGAHCVVRLLEAGHRVRATVRSPAREADVRAMVAAGRTEARAAAGGAADRTTPDRTTPNGTVLDGSDGTLTFAVADLGADEGWAEAVAGCAYVLHVASPFPAGEPAHEDDLVVPARDGALRVLRAARDAGVRRVVLTSSFGAIGYGHPPTDAPFTEETWTDVEGPGVGAYVKSKTLAERAAWEFAATQGGGTELAVVNPVGVFGPVLGPDYSASVGLVRQLLDGGMTAVPRTYFAVVDVRDVADLHLRAMTDPAAAGERFVAAAGDVTSLRDVAVLLKERLGAAGARVPTEEVSQGAGPADADPAGQAAARPVPIRRTSAAKAGRLLGWAPRPGEEAVLATAESLLRLDRR</sequence>
<dbReference type="Gene3D" id="3.40.50.720">
    <property type="entry name" value="NAD(P)-binding Rossmann-like Domain"/>
    <property type="match status" value="1"/>
</dbReference>
<proteinExistence type="inferred from homology"/>
<gene>
    <name evidence="5" type="ORF">RVR_1769</name>
</gene>